<reference evidence="3 4" key="1">
    <citation type="journal article" date="2024" name="G3 (Bethesda)">
        <title>Genome assembly of Hibiscus sabdariffa L. provides insights into metabolisms of medicinal natural products.</title>
        <authorList>
            <person name="Kim T."/>
        </authorList>
    </citation>
    <scope>NUCLEOTIDE SEQUENCE [LARGE SCALE GENOMIC DNA]</scope>
    <source>
        <strain evidence="3">TK-2024</strain>
        <tissue evidence="3">Old leaves</tissue>
    </source>
</reference>
<comment type="caution">
    <text evidence="3">The sequence shown here is derived from an EMBL/GenBank/DDBJ whole genome shotgun (WGS) entry which is preliminary data.</text>
</comment>
<comment type="similarity">
    <text evidence="1">Belongs to the 'GDXG' lipolytic enzyme family.</text>
</comment>
<feature type="domain" description="Alpha/beta hydrolase fold-3" evidence="2">
    <location>
        <begin position="69"/>
        <end position="127"/>
    </location>
</feature>
<dbReference type="InterPro" id="IPR050466">
    <property type="entry name" value="Carboxylest/Gibb_receptor"/>
</dbReference>
<evidence type="ECO:0000256" key="1">
    <source>
        <dbReference type="ARBA" id="ARBA00010515"/>
    </source>
</evidence>
<dbReference type="SUPFAM" id="SSF53474">
    <property type="entry name" value="alpha/beta-Hydrolases"/>
    <property type="match status" value="1"/>
</dbReference>
<evidence type="ECO:0000313" key="4">
    <source>
        <dbReference type="Proteomes" id="UP001396334"/>
    </source>
</evidence>
<gene>
    <name evidence="3" type="ORF">V6N11_029638</name>
</gene>
<dbReference type="InterPro" id="IPR029058">
    <property type="entry name" value="AB_hydrolase_fold"/>
</dbReference>
<name>A0ABR2P7A2_9ROSI</name>
<organism evidence="3 4">
    <name type="scientific">Hibiscus sabdariffa</name>
    <name type="common">roselle</name>
    <dbReference type="NCBI Taxonomy" id="183260"/>
    <lineage>
        <taxon>Eukaryota</taxon>
        <taxon>Viridiplantae</taxon>
        <taxon>Streptophyta</taxon>
        <taxon>Embryophyta</taxon>
        <taxon>Tracheophyta</taxon>
        <taxon>Spermatophyta</taxon>
        <taxon>Magnoliopsida</taxon>
        <taxon>eudicotyledons</taxon>
        <taxon>Gunneridae</taxon>
        <taxon>Pentapetalae</taxon>
        <taxon>rosids</taxon>
        <taxon>malvids</taxon>
        <taxon>Malvales</taxon>
        <taxon>Malvaceae</taxon>
        <taxon>Malvoideae</taxon>
        <taxon>Hibiscus</taxon>
    </lineage>
</organism>
<evidence type="ECO:0000313" key="3">
    <source>
        <dbReference type="EMBL" id="KAK8984323.1"/>
    </source>
</evidence>
<evidence type="ECO:0000259" key="2">
    <source>
        <dbReference type="Pfam" id="PF07859"/>
    </source>
</evidence>
<dbReference type="EMBL" id="JBBPBN010000078">
    <property type="protein sequence ID" value="KAK8984323.1"/>
    <property type="molecule type" value="Genomic_DNA"/>
</dbReference>
<dbReference type="Pfam" id="PF07859">
    <property type="entry name" value="Abhydrolase_3"/>
    <property type="match status" value="1"/>
</dbReference>
<protein>
    <recommendedName>
        <fullName evidence="2">Alpha/beta hydrolase fold-3 domain-containing protein</fullName>
    </recommendedName>
</protein>
<accession>A0ABR2P7A2</accession>
<keyword evidence="4" id="KW-1185">Reference proteome</keyword>
<dbReference type="Gene3D" id="3.40.50.1820">
    <property type="entry name" value="alpha/beta hydrolase"/>
    <property type="match status" value="1"/>
</dbReference>
<dbReference type="Proteomes" id="UP001396334">
    <property type="component" value="Unassembled WGS sequence"/>
</dbReference>
<dbReference type="InterPro" id="IPR013094">
    <property type="entry name" value="AB_hydrolase_3"/>
</dbReference>
<proteinExistence type="inferred from homology"/>
<dbReference type="PANTHER" id="PTHR23024:SF636">
    <property type="entry name" value="ALPHA_BETA HYDROLASE FOLD-3 DOMAIN-CONTAINING PROTEIN"/>
    <property type="match status" value="1"/>
</dbReference>
<sequence length="202" mass="22605">MISFKMMSLQRRFNRAIGQLSIVLSSASDPETGVSSKDIIVSENPPLSVIIYLPKQALDQQHHNKPTPVVISIVYRLAPEHLLLIVYDDCWTAFQAVVSHYNGDSNRDSDSAGANLAHHILIKAGSEAYTLVLKSKEHFSHTLTSGVHSRSDPRLLMLQKGRTWQYTPFGMKESGWKGELELVVGESENTEKHIKRLAPFLV</sequence>
<dbReference type="PANTHER" id="PTHR23024">
    <property type="entry name" value="ARYLACETAMIDE DEACETYLASE"/>
    <property type="match status" value="1"/>
</dbReference>